<dbReference type="PANTHER" id="PTHR22648">
    <property type="entry name" value="TRANSCRIPTION TERMINATION FACTOR NUSA"/>
    <property type="match status" value="1"/>
</dbReference>
<evidence type="ECO:0000313" key="8">
    <source>
        <dbReference type="EMBL" id="CRX37303.1"/>
    </source>
</evidence>
<dbReference type="InterPro" id="IPR030842">
    <property type="entry name" value="TF_NusA_bacterial"/>
</dbReference>
<accession>A0A0G7ZNJ2</accession>
<keyword evidence="5" id="KW-0804">Transcription</keyword>
<dbReference type="GO" id="GO:0006353">
    <property type="term" value="P:DNA-templated transcription termination"/>
    <property type="evidence" value="ECO:0007669"/>
    <property type="project" value="UniProtKB-KW"/>
</dbReference>
<evidence type="ECO:0000256" key="4">
    <source>
        <dbReference type="ARBA" id="ARBA00023015"/>
    </source>
</evidence>
<dbReference type="InterPro" id="IPR025249">
    <property type="entry name" value="TF_NusA_KH_1st"/>
</dbReference>
<dbReference type="GO" id="GO:0005829">
    <property type="term" value="C:cytosol"/>
    <property type="evidence" value="ECO:0007669"/>
    <property type="project" value="TreeGrafter"/>
</dbReference>
<dbReference type="PANTHER" id="PTHR22648:SF0">
    <property type="entry name" value="TRANSCRIPTION TERMINATION_ANTITERMINATION PROTEIN NUSA"/>
    <property type="match status" value="1"/>
</dbReference>
<name>A0A0G7ZNJ2_9MOLU</name>
<dbReference type="InterPro" id="IPR015946">
    <property type="entry name" value="KH_dom-like_a/b"/>
</dbReference>
<dbReference type="SUPFAM" id="SSF69705">
    <property type="entry name" value="Transcription factor NusA, N-terminal domain"/>
    <property type="match status" value="1"/>
</dbReference>
<dbReference type="AlphaFoldDB" id="A0A0G7ZNJ2"/>
<dbReference type="Gene3D" id="3.30.300.20">
    <property type="match status" value="2"/>
</dbReference>
<evidence type="ECO:0000256" key="2">
    <source>
        <dbReference type="ARBA" id="ARBA00022490"/>
    </source>
</evidence>
<reference evidence="9" key="1">
    <citation type="submission" date="2015-05" db="EMBL/GenBank/DDBJ databases">
        <authorList>
            <person name="Collingro A."/>
        </authorList>
    </citation>
    <scope>NUCLEOTIDE SEQUENCE [LARGE SCALE GENOMIC DNA]</scope>
    <source>
        <strain evidence="9">Ps</strain>
    </source>
</reference>
<dbReference type="EMBL" id="CWGI01000001">
    <property type="protein sequence ID" value="CRX37303.1"/>
    <property type="molecule type" value="Genomic_DNA"/>
</dbReference>
<keyword evidence="9" id="KW-1185">Reference proteome</keyword>
<keyword evidence="3" id="KW-0694">RNA-binding</keyword>
<evidence type="ECO:0000256" key="1">
    <source>
        <dbReference type="ARBA" id="ARBA00022472"/>
    </source>
</evidence>
<evidence type="ECO:0000256" key="3">
    <source>
        <dbReference type="ARBA" id="ARBA00022884"/>
    </source>
</evidence>
<proteinExistence type="predicted"/>
<dbReference type="Gene3D" id="2.40.50.140">
    <property type="entry name" value="Nucleic acid-binding proteins"/>
    <property type="match status" value="1"/>
</dbReference>
<evidence type="ECO:0000259" key="7">
    <source>
        <dbReference type="Pfam" id="PF13184"/>
    </source>
</evidence>
<dbReference type="Gene3D" id="3.30.1480.10">
    <property type="entry name" value="NusA, N-terminal domain"/>
    <property type="match status" value="1"/>
</dbReference>
<keyword evidence="2" id="KW-0963">Cytoplasm</keyword>
<dbReference type="Pfam" id="PF13184">
    <property type="entry name" value="KH_NusA_1st"/>
    <property type="match status" value="1"/>
</dbReference>
<feature type="domain" description="Transcription factor NusA N-terminal" evidence="6">
    <location>
        <begin position="10"/>
        <end position="138"/>
    </location>
</feature>
<dbReference type="SUPFAM" id="SSF54814">
    <property type="entry name" value="Prokaryotic type KH domain (KH-domain type II)"/>
    <property type="match status" value="1"/>
</dbReference>
<keyword evidence="4" id="KW-0805">Transcription regulation</keyword>
<dbReference type="InterPro" id="IPR013735">
    <property type="entry name" value="TF_NusA_N"/>
</dbReference>
<dbReference type="SUPFAM" id="SSF50249">
    <property type="entry name" value="Nucleic acid-binding proteins"/>
    <property type="match status" value="1"/>
</dbReference>
<evidence type="ECO:0000256" key="5">
    <source>
        <dbReference type="ARBA" id="ARBA00023163"/>
    </source>
</evidence>
<dbReference type="Proteomes" id="UP000242141">
    <property type="component" value="Unassembled WGS sequence"/>
</dbReference>
<dbReference type="GO" id="GO:0003723">
    <property type="term" value="F:RNA binding"/>
    <property type="evidence" value="ECO:0007669"/>
    <property type="project" value="UniProtKB-KW"/>
</dbReference>
<dbReference type="Pfam" id="PF08529">
    <property type="entry name" value="NusA_N"/>
    <property type="match status" value="1"/>
</dbReference>
<gene>
    <name evidence="8" type="ORF">HEPPS_05340</name>
</gene>
<sequence length="417" mass="48832">MNIKNQQKKIVEALKSFAELKDISKEEIKKLLEESFLKALSKEYEKDLENNEIMLPLFDISVKLDEGKIDVKRKWILTDQEIDEKEVNVKKNIKEVNSKDLKIDDYYFEDISLDSIKHDSFFLYIKQLFTQKISEAEKVKVYEKFIDYKDHIVKAKIEKSGPSHYLLNYQDNIIFLSKKETSRLDQFNVGDFVYVYITKIEKSSKDAQIIASRKNPEFISKLIEKEIEDVADKIIKIEKIARQPGFKTKVIVSSTLDEVDPVGSIIGVKGQKIRSIIDELRGERIDIIEYSKDIDIQIARAVIPGKIIGINKVNDEKYILVTEEKDFLSVLGKSGINIRLVANLVEKKLDVKTKKMVEEENIRYHHISLPLYNQNRNTRKNFSKIVDENYEDNYDLLEDLASMEEYDDYDQELDKRY</sequence>
<dbReference type="InterPro" id="IPR012340">
    <property type="entry name" value="NA-bd_OB-fold"/>
</dbReference>
<feature type="domain" description="Transcription factor NusA first KH" evidence="7">
    <location>
        <begin position="213"/>
        <end position="290"/>
    </location>
</feature>
<keyword evidence="1" id="KW-0806">Transcription termination</keyword>
<organism evidence="8 9">
    <name type="scientific">Candidatus Hepatoplasma crinochetorum</name>
    <dbReference type="NCBI Taxonomy" id="295596"/>
    <lineage>
        <taxon>Bacteria</taxon>
        <taxon>Bacillati</taxon>
        <taxon>Mycoplasmatota</taxon>
        <taxon>Mollicutes</taxon>
        <taxon>Candidatus Hepatoplasmataceae</taxon>
        <taxon>Candidatus Hepatoplasma</taxon>
    </lineage>
</organism>
<evidence type="ECO:0000259" key="6">
    <source>
        <dbReference type="Pfam" id="PF08529"/>
    </source>
</evidence>
<dbReference type="GO" id="GO:0031564">
    <property type="term" value="P:transcription antitermination"/>
    <property type="evidence" value="ECO:0007669"/>
    <property type="project" value="InterPro"/>
</dbReference>
<protein>
    <submittedName>
        <fullName evidence="8">| nusA / Transcription elongation protein nusA |:182323 Forward</fullName>
    </submittedName>
</protein>
<dbReference type="InterPro" id="IPR036555">
    <property type="entry name" value="NusA_N_sf"/>
</dbReference>
<dbReference type="GO" id="GO:0003700">
    <property type="term" value="F:DNA-binding transcription factor activity"/>
    <property type="evidence" value="ECO:0007669"/>
    <property type="project" value="InterPro"/>
</dbReference>
<dbReference type="InterPro" id="IPR009019">
    <property type="entry name" value="KH_sf_prok-type"/>
</dbReference>
<evidence type="ECO:0000313" key="9">
    <source>
        <dbReference type="Proteomes" id="UP000242141"/>
    </source>
</evidence>